<dbReference type="Gene3D" id="3.30.2300.10">
    <property type="entry name" value="THUMP superfamily"/>
    <property type="match status" value="1"/>
</dbReference>
<proteinExistence type="predicted"/>
<name>A0A0M8N0U5_ESCWE</name>
<dbReference type="PANTHER" id="PTHR13452">
    <property type="entry name" value="THUMP DOMAIN CONTAINING PROTEIN 1-RELATED"/>
    <property type="match status" value="1"/>
</dbReference>
<dbReference type="Pfam" id="PF02926">
    <property type="entry name" value="THUMP"/>
    <property type="match status" value="1"/>
</dbReference>
<dbReference type="SMART" id="SM00981">
    <property type="entry name" value="THUMP"/>
    <property type="match status" value="1"/>
</dbReference>
<protein>
    <recommendedName>
        <fullName evidence="2">THUMP domain-containing protein</fullName>
    </recommendedName>
</protein>
<evidence type="ECO:0000259" key="2">
    <source>
        <dbReference type="PROSITE" id="PS51165"/>
    </source>
</evidence>
<keyword evidence="4" id="KW-1185">Reference proteome</keyword>
<dbReference type="PANTHER" id="PTHR13452:SF10">
    <property type="entry name" value="THUMP DOMAIN-CONTAINING PROTEIN 1"/>
    <property type="match status" value="1"/>
</dbReference>
<organism evidence="3 4">
    <name type="scientific">Escovopsis weberi</name>
    <dbReference type="NCBI Taxonomy" id="150374"/>
    <lineage>
        <taxon>Eukaryota</taxon>
        <taxon>Fungi</taxon>
        <taxon>Dikarya</taxon>
        <taxon>Ascomycota</taxon>
        <taxon>Pezizomycotina</taxon>
        <taxon>Sordariomycetes</taxon>
        <taxon>Hypocreomycetidae</taxon>
        <taxon>Hypocreales</taxon>
        <taxon>Hypocreaceae</taxon>
        <taxon>Escovopsis</taxon>
    </lineage>
</organism>
<dbReference type="CDD" id="cd11717">
    <property type="entry name" value="THUMP_THUMPD1_like"/>
    <property type="match status" value="1"/>
</dbReference>
<dbReference type="STRING" id="150374.A0A0M8N0U5"/>
<dbReference type="EMBL" id="LGSR01000022">
    <property type="protein sequence ID" value="KOS17630.1"/>
    <property type="molecule type" value="Genomic_DNA"/>
</dbReference>
<keyword evidence="1" id="KW-0694">RNA-binding</keyword>
<evidence type="ECO:0000313" key="4">
    <source>
        <dbReference type="Proteomes" id="UP000053831"/>
    </source>
</evidence>
<dbReference type="PROSITE" id="PS51165">
    <property type="entry name" value="THUMP"/>
    <property type="match status" value="1"/>
</dbReference>
<reference evidence="3 4" key="1">
    <citation type="submission" date="2015-07" db="EMBL/GenBank/DDBJ databases">
        <title>The genome of the fungus Escovopsis weberi, a specialized disease agent of ant agriculture.</title>
        <authorList>
            <person name="de Man T.J."/>
            <person name="Stajich J.E."/>
            <person name="Kubicek C.P."/>
            <person name="Chenthamara K."/>
            <person name="Atanasova L."/>
            <person name="Druzhinina I.S."/>
            <person name="Birnbaum S."/>
            <person name="Barribeau S.M."/>
            <person name="Teiling C."/>
            <person name="Suen G."/>
            <person name="Currie C."/>
            <person name="Gerardo N.M."/>
        </authorList>
    </citation>
    <scope>NUCLEOTIDE SEQUENCE [LARGE SCALE GENOMIC DNA]</scope>
</reference>
<sequence length="223" mass="24616">MKTMKPVDPVRLVREICQDAKECPSPLQRKCRYINRLTPVVDTDKATDNGIKKVAHRVLEPFFNLRAEVAADEKEAAAAAEDIDATKSEATAQVDRGASNVSYAIRHNVRNHTVFKSSEVINMVAAMIQPSHKVNLTSPDKVILIEIFQMFCGLSVVDAGEWEEMKRYNMNALYGMTAEQKSGGGVILKICSLMLSKRFVGVFDAEGRGVQESLDSRVQPAGS</sequence>
<gene>
    <name evidence="3" type="ORF">ESCO_002586</name>
</gene>
<dbReference type="OrthoDB" id="367221at2759"/>
<dbReference type="SUPFAM" id="SSF143437">
    <property type="entry name" value="THUMP domain-like"/>
    <property type="match status" value="1"/>
</dbReference>
<dbReference type="GO" id="GO:0003723">
    <property type="term" value="F:RNA binding"/>
    <property type="evidence" value="ECO:0007669"/>
    <property type="project" value="UniProtKB-UniRule"/>
</dbReference>
<dbReference type="GO" id="GO:0006400">
    <property type="term" value="P:tRNA modification"/>
    <property type="evidence" value="ECO:0007669"/>
    <property type="project" value="InterPro"/>
</dbReference>
<dbReference type="InterPro" id="IPR004114">
    <property type="entry name" value="THUMP_dom"/>
</dbReference>
<dbReference type="AlphaFoldDB" id="A0A0M8N0U5"/>
<dbReference type="InterPro" id="IPR040183">
    <property type="entry name" value="THUMPD1-like"/>
</dbReference>
<accession>A0A0M8N0U5</accession>
<evidence type="ECO:0000256" key="1">
    <source>
        <dbReference type="PROSITE-ProRule" id="PRU00529"/>
    </source>
</evidence>
<dbReference type="Proteomes" id="UP000053831">
    <property type="component" value="Unassembled WGS sequence"/>
</dbReference>
<feature type="domain" description="THUMP" evidence="2">
    <location>
        <begin position="22"/>
        <end position="158"/>
    </location>
</feature>
<evidence type="ECO:0000313" key="3">
    <source>
        <dbReference type="EMBL" id="KOS17630.1"/>
    </source>
</evidence>
<comment type="caution">
    <text evidence="3">The sequence shown here is derived from an EMBL/GenBank/DDBJ whole genome shotgun (WGS) entry which is preliminary data.</text>
</comment>